<feature type="region of interest" description="Disordered" evidence="2">
    <location>
        <begin position="1"/>
        <end position="90"/>
    </location>
</feature>
<dbReference type="OMA" id="MNTHENG"/>
<evidence type="ECO:0000256" key="1">
    <source>
        <dbReference type="SAM" id="Coils"/>
    </source>
</evidence>
<sequence length="343" mass="39785">MSKKRGLDQMEPQVSGDDESLEMAKKVKLDSAQTSSFSSQSKMKEPEVPEREPSTPNNSRSNWRSDMDEELTDDEDTPTPEVIDVSSDESMADVMEEINQEVEEEEEGEAEEGQEEVVEEVEEDEEEVEEIKEKVEEVREVTPPKDLINGMPKYMKIFDKVKLTPKDIEPLRLRYYGWLELADIPFDNAHIGSSYYPREVFTLAAELVQKRKMLHIAEHEMMNMSGTKGVKLTEKMLAFLTFLLVRIKVPSVGKEHFEKAGWFLEHLAPDDVANVLLDIIKDYFSHVDLFMQGKKTKEPLWDLSEEFYDHMFESNPTLHTDCLLFLISLKEYMEPEPEEEEEE</sequence>
<dbReference type="UCSC" id="D1025.10">
    <property type="organism name" value="c. elegans"/>
</dbReference>
<accession>Q564S7</accession>
<feature type="compositionally biased region" description="Low complexity" evidence="2">
    <location>
        <begin position="31"/>
        <end position="41"/>
    </location>
</feature>
<keyword evidence="1" id="KW-0175">Coiled coil</keyword>
<evidence type="ECO:0000313" key="3">
    <source>
        <dbReference type="EMBL" id="CAI79157.2"/>
    </source>
</evidence>
<dbReference type="Proteomes" id="UP000001940">
    <property type="component" value="Chromosome X"/>
</dbReference>
<gene>
    <name evidence="3" type="ORF">CELE_D1025.10</name>
    <name evidence="3 5" type="ORF">D1025.10</name>
</gene>
<evidence type="ECO:0000313" key="5">
    <source>
        <dbReference type="WormBase" id="D1025.10"/>
    </source>
</evidence>
<dbReference type="InParanoid" id="Q564S7"/>
<feature type="coiled-coil region" evidence="1">
    <location>
        <begin position="91"/>
        <end position="141"/>
    </location>
</feature>
<dbReference type="FunCoup" id="Q564S7">
    <property type="interactions" value="1"/>
</dbReference>
<feature type="compositionally biased region" description="Polar residues" evidence="2">
    <location>
        <begin position="54"/>
        <end position="64"/>
    </location>
</feature>
<feature type="compositionally biased region" description="Acidic residues" evidence="2">
    <location>
        <begin position="67"/>
        <end position="78"/>
    </location>
</feature>
<dbReference type="Bgee" id="WBGene00044134">
    <property type="expression patterns" value="Expressed in pharyngeal muscle cell (C elegans) and 3 other cell types or tissues"/>
</dbReference>
<organism evidence="3 4">
    <name type="scientific">Caenorhabditis elegans</name>
    <dbReference type="NCBI Taxonomy" id="6239"/>
    <lineage>
        <taxon>Eukaryota</taxon>
        <taxon>Metazoa</taxon>
        <taxon>Ecdysozoa</taxon>
        <taxon>Nematoda</taxon>
        <taxon>Chromadorea</taxon>
        <taxon>Rhabditida</taxon>
        <taxon>Rhabditina</taxon>
        <taxon>Rhabditomorpha</taxon>
        <taxon>Rhabditoidea</taxon>
        <taxon>Rhabditidae</taxon>
        <taxon>Peloderinae</taxon>
        <taxon>Caenorhabditis</taxon>
    </lineage>
</organism>
<dbReference type="EMBL" id="BX284606">
    <property type="protein sequence ID" value="CAI79157.2"/>
    <property type="molecule type" value="Genomic_DNA"/>
</dbReference>
<dbReference type="AGR" id="WB:WBGene00044134"/>
<keyword evidence="4" id="KW-1185">Reference proteome</keyword>
<dbReference type="AlphaFoldDB" id="Q564S7"/>
<feature type="compositionally biased region" description="Basic and acidic residues" evidence="2">
    <location>
        <begin position="42"/>
        <end position="53"/>
    </location>
</feature>
<evidence type="ECO:0000256" key="2">
    <source>
        <dbReference type="SAM" id="MobiDB-lite"/>
    </source>
</evidence>
<dbReference type="PaxDb" id="6239-D1025.10"/>
<proteinExistence type="predicted"/>
<reference evidence="3 4" key="1">
    <citation type="journal article" date="1998" name="Science">
        <title>Genome sequence of the nematode C. elegans: a platform for investigating biology.</title>
        <authorList>
            <consortium name="The C. elegans sequencing consortium"/>
            <person name="Sulson J.E."/>
            <person name="Waterston R."/>
        </authorList>
    </citation>
    <scope>NUCLEOTIDE SEQUENCE [LARGE SCALE GENOMIC DNA]</scope>
    <source>
        <strain evidence="3 4">Bristol N2</strain>
    </source>
</reference>
<protein>
    <submittedName>
        <fullName evidence="3">SCD domain-containing protein</fullName>
    </submittedName>
</protein>
<dbReference type="HOGENOM" id="CLU_809493_0_0_1"/>
<dbReference type="WormBase" id="D1025.10">
    <property type="protein sequence ID" value="CE41624"/>
    <property type="gene ID" value="WBGene00044134"/>
</dbReference>
<dbReference type="eggNOG" id="ENOG502TKBE">
    <property type="taxonomic scope" value="Eukaryota"/>
</dbReference>
<name>Q564S7_CAEEL</name>
<evidence type="ECO:0000313" key="4">
    <source>
        <dbReference type="Proteomes" id="UP000001940"/>
    </source>
</evidence>